<dbReference type="RefSeq" id="WP_244727161.1">
    <property type="nucleotide sequence ID" value="NZ_CP095045.1"/>
</dbReference>
<gene>
    <name evidence="3" type="ORF">MUN78_13780</name>
</gene>
<dbReference type="Pfam" id="PF13669">
    <property type="entry name" value="Glyoxalase_4"/>
    <property type="match status" value="1"/>
</dbReference>
<evidence type="ECO:0000256" key="1">
    <source>
        <dbReference type="ARBA" id="ARBA00022723"/>
    </source>
</evidence>
<dbReference type="InterPro" id="IPR037523">
    <property type="entry name" value="VOC_core"/>
</dbReference>
<feature type="domain" description="VOC" evidence="2">
    <location>
        <begin position="10"/>
        <end position="140"/>
    </location>
</feature>
<reference evidence="3 4" key="1">
    <citation type="submission" date="2022-04" db="EMBL/GenBank/DDBJ databases">
        <title>Leucobacter sp. isolated from rhizosphere of garlic.</title>
        <authorList>
            <person name="Won M."/>
            <person name="Lee C.-M."/>
            <person name="Woen H.-Y."/>
            <person name="Kwon S.-W."/>
        </authorList>
    </citation>
    <scope>NUCLEOTIDE SEQUENCE [LARGE SCALE GENOMIC DNA]</scope>
    <source>
        <strain evidence="3 4">H21R-40</strain>
    </source>
</reference>
<evidence type="ECO:0000313" key="4">
    <source>
        <dbReference type="Proteomes" id="UP000831786"/>
    </source>
</evidence>
<dbReference type="Gene3D" id="3.10.180.10">
    <property type="entry name" value="2,3-Dihydroxybiphenyl 1,2-Dioxygenase, domain 1"/>
    <property type="match status" value="1"/>
</dbReference>
<evidence type="ECO:0000313" key="3">
    <source>
        <dbReference type="EMBL" id="UOQ56729.1"/>
    </source>
</evidence>
<dbReference type="Proteomes" id="UP000831786">
    <property type="component" value="Chromosome"/>
</dbReference>
<proteinExistence type="predicted"/>
<dbReference type="EMBL" id="CP095045">
    <property type="protein sequence ID" value="UOQ56729.1"/>
    <property type="molecule type" value="Genomic_DNA"/>
</dbReference>
<dbReference type="PANTHER" id="PTHR43048">
    <property type="entry name" value="METHYLMALONYL-COA EPIMERASE"/>
    <property type="match status" value="1"/>
</dbReference>
<dbReference type="PROSITE" id="PS51819">
    <property type="entry name" value="VOC"/>
    <property type="match status" value="1"/>
</dbReference>
<dbReference type="PANTHER" id="PTHR43048:SF3">
    <property type="entry name" value="METHYLMALONYL-COA EPIMERASE, MITOCHONDRIAL"/>
    <property type="match status" value="1"/>
</dbReference>
<dbReference type="InterPro" id="IPR051785">
    <property type="entry name" value="MMCE/EMCE_epimerase"/>
</dbReference>
<keyword evidence="4" id="KW-1185">Reference proteome</keyword>
<organism evidence="3 4">
    <name type="scientific">Leucobacter allii</name>
    <dbReference type="NCBI Taxonomy" id="2932247"/>
    <lineage>
        <taxon>Bacteria</taxon>
        <taxon>Bacillati</taxon>
        <taxon>Actinomycetota</taxon>
        <taxon>Actinomycetes</taxon>
        <taxon>Micrococcales</taxon>
        <taxon>Microbacteriaceae</taxon>
        <taxon>Leucobacter</taxon>
    </lineage>
</organism>
<accession>A0ABY4FKA3</accession>
<protein>
    <submittedName>
        <fullName evidence="3">VOC family protein</fullName>
    </submittedName>
</protein>
<dbReference type="InterPro" id="IPR029068">
    <property type="entry name" value="Glyas_Bleomycin-R_OHBP_Dase"/>
</dbReference>
<evidence type="ECO:0000259" key="2">
    <source>
        <dbReference type="PROSITE" id="PS51819"/>
    </source>
</evidence>
<keyword evidence="1" id="KW-0479">Metal-binding</keyword>
<dbReference type="SUPFAM" id="SSF54593">
    <property type="entry name" value="Glyoxalase/Bleomycin resistance protein/Dihydroxybiphenyl dioxygenase"/>
    <property type="match status" value="1"/>
</dbReference>
<name>A0ABY4FKA3_9MICO</name>
<sequence length="275" mass="29977">MIAAAASGVALDHLALAVPDIDAALDRLRAELGAAIISGDEVPGYRFAMTRVGDAERGMNLELLEPWQSEADDFLERFVRRRGAAPHHITFLQPDVRTTADALAARGYRLVRTKFDFGPWQETFIHPEHGCGTVIQLAASTVPAPPMAELLDAAAAGRRPPPVPFDERSQNPFWWALRHPPAPRGARPAVLERVAVEVADLGLVRELFLGALGGELCSESPTSIEVAWGTTGRIRFVRASEPGVRALELSGLAREFDLGSARFRRSPRHVSRTID</sequence>